<organism evidence="2 3">
    <name type="scientific">Asanoa siamensis</name>
    <dbReference type="NCBI Taxonomy" id="926357"/>
    <lineage>
        <taxon>Bacteria</taxon>
        <taxon>Bacillati</taxon>
        <taxon>Actinomycetota</taxon>
        <taxon>Actinomycetes</taxon>
        <taxon>Micromonosporales</taxon>
        <taxon>Micromonosporaceae</taxon>
        <taxon>Asanoa</taxon>
    </lineage>
</organism>
<evidence type="ECO:0000256" key="1">
    <source>
        <dbReference type="SAM" id="MobiDB-lite"/>
    </source>
</evidence>
<dbReference type="Proteomes" id="UP000604117">
    <property type="component" value="Unassembled WGS sequence"/>
</dbReference>
<accession>A0ABQ4CUV6</accession>
<reference evidence="2 3" key="1">
    <citation type="submission" date="2021-01" db="EMBL/GenBank/DDBJ databases">
        <title>Whole genome shotgun sequence of Asanoa siamensis NBRC 107932.</title>
        <authorList>
            <person name="Komaki H."/>
            <person name="Tamura T."/>
        </authorList>
    </citation>
    <scope>NUCLEOTIDE SEQUENCE [LARGE SCALE GENOMIC DNA]</scope>
    <source>
        <strain evidence="2 3">NBRC 107932</strain>
    </source>
</reference>
<gene>
    <name evidence="2" type="ORF">Asi02nite_45870</name>
</gene>
<feature type="compositionally biased region" description="Basic and acidic residues" evidence="1">
    <location>
        <begin position="65"/>
        <end position="85"/>
    </location>
</feature>
<protein>
    <submittedName>
        <fullName evidence="2">Uncharacterized protein</fullName>
    </submittedName>
</protein>
<evidence type="ECO:0000313" key="3">
    <source>
        <dbReference type="Proteomes" id="UP000604117"/>
    </source>
</evidence>
<name>A0ABQ4CUV6_9ACTN</name>
<comment type="caution">
    <text evidence="2">The sequence shown here is derived from an EMBL/GenBank/DDBJ whole genome shotgun (WGS) entry which is preliminary data.</text>
</comment>
<proteinExistence type="predicted"/>
<feature type="region of interest" description="Disordered" evidence="1">
    <location>
        <begin position="45"/>
        <end position="85"/>
    </location>
</feature>
<sequence length="85" mass="8889">MGGAEGTGNVSISARRSSNGSLLSVGMADPGLAFDASVVNLCEEETDDHRSDLRMSESGQVAGDVTERPGERVDERRALAIDGDH</sequence>
<evidence type="ECO:0000313" key="2">
    <source>
        <dbReference type="EMBL" id="GIF75069.1"/>
    </source>
</evidence>
<keyword evidence="3" id="KW-1185">Reference proteome</keyword>
<dbReference type="EMBL" id="BONE01000038">
    <property type="protein sequence ID" value="GIF75069.1"/>
    <property type="molecule type" value="Genomic_DNA"/>
</dbReference>